<keyword evidence="4 14" id="KW-0378">Hydrolase</keyword>
<evidence type="ECO:0000256" key="9">
    <source>
        <dbReference type="ARBA" id="ARBA00023204"/>
    </source>
</evidence>
<dbReference type="Pfam" id="PF12705">
    <property type="entry name" value="PDDEXK_1"/>
    <property type="match status" value="1"/>
</dbReference>
<keyword evidence="10" id="KW-0413">Isomerase</keyword>
<comment type="catalytic activity">
    <reaction evidence="11">
        <text>Couples ATP hydrolysis with the unwinding of duplex DNA by translocating in the 3'-5' direction.</text>
        <dbReference type="EC" id="5.6.2.4"/>
    </reaction>
</comment>
<evidence type="ECO:0000256" key="7">
    <source>
        <dbReference type="ARBA" id="ARBA00022840"/>
    </source>
</evidence>
<sequence length="1102" mass="125823">MSKLTESQQMAVEAKDARILVSAGAGSGKTRVLVERICHLVQERGVSANRILALTFTDQAALEMKQRVEQKLGHTDATILTFHRFCGRIVRENPLLADVDPAFALIDEATARQLLRDLVNRLIYDSGFSNVLQWVETCGLDESSELLLTLYEQWRERPWDIDFLREKTETAIEAYRTVQWEEVKTVINRLKRLHHSGTVTAAGTVSRMRTILSAWEQFPQTDWHSPASCQTSASPESERVIRAIFSEVSRNVAKEAKPLFEQLAVWKNERLWKELLKDQTDAIRQEFLTLLELLDSAYRQLKEEHGWCDFADLQRKAYHVLRQSQVTRAKYGKLYNHILVDEFQDTSPIQQSVLELLEEGAQGETSLFMVGDMRQSIYRFRGADVRGFERVRNQLGESDAYIQLRENFRSCASLVAFVSDMTKTLFGDKGAIAGIEVPVDEEPIIELLIPVLDGEEDTRQAEADMVAKRILETGHAMWGHIAILLQTRTHLAKYLKALEKYGIPYVVYEDRGYWERQEVQDLYHLLRLVENPGNDLALLGYLRGPLVGLTDNGLWRLAENVGLGKGFLNFDAGAESQLSDEDKARLAKAYDLLLWLRTRYDEMGLADWIYAVLYEEGIAERLGGASFDRIVRMAEESEKRGEIHLSDLLAWWDRVIEQNEKDGDSGSHFPKGAVRIMTIHAAKGLQFPIVFVPDLTHRFTTGMGRLHLSDAWGLTAKYYDENEKSWRPSLSYAKAVEEEKTAMTSEQMRLFYVAVTRAQERLILSGAASAFSEKESLQECSNWFDWLPFLIPELREGGLRQGIIEGNGWKLRIRNDIPVVPRVRFREEHGNDNLRDGLVHRKDGDGQIGLQTTRFTASPNLIHSSGKVNLSRLSQSSRLWSVTDWVDLLSGEKASDSCSPIRIGRRNNRQATLEGHEWGHVLHSVLEHLRRDDDMETIHSRHLKAALASMGITGSNVAELAWERLGRDIETYLNSDIHAECRKASTAYSELPFAVRLFGEEFGLLLNGVIDKVWLRSDGGATVVDFKTHGCRSQKEVQQVIQRYTPQVQLYVHVVEKLLGWNVDRAGLYLTSKGTFVEVPSDQGERERLLERMYWMGRRKWK</sequence>
<evidence type="ECO:0000256" key="14">
    <source>
        <dbReference type="PROSITE-ProRule" id="PRU00560"/>
    </source>
</evidence>
<dbReference type="Gene3D" id="3.40.50.300">
    <property type="entry name" value="P-loop containing nucleotide triphosphate hydrolases"/>
    <property type="match status" value="4"/>
</dbReference>
<dbReference type="RefSeq" id="WP_380028195.1">
    <property type="nucleotide sequence ID" value="NZ_JBHSHC010000137.1"/>
</dbReference>
<dbReference type="Proteomes" id="UP001596002">
    <property type="component" value="Unassembled WGS sequence"/>
</dbReference>
<dbReference type="GO" id="GO:0008854">
    <property type="term" value="F:exodeoxyribonuclease V activity"/>
    <property type="evidence" value="ECO:0007669"/>
    <property type="project" value="UniProtKB-EC"/>
</dbReference>
<keyword evidence="9" id="KW-0234">DNA repair</keyword>
<evidence type="ECO:0000256" key="2">
    <source>
        <dbReference type="ARBA" id="ARBA00022741"/>
    </source>
</evidence>
<keyword evidence="7 14" id="KW-0067">ATP-binding</keyword>
<organism evidence="17 18">
    <name type="scientific">Effusibacillus consociatus</name>
    <dbReference type="NCBI Taxonomy" id="1117041"/>
    <lineage>
        <taxon>Bacteria</taxon>
        <taxon>Bacillati</taxon>
        <taxon>Bacillota</taxon>
        <taxon>Bacilli</taxon>
        <taxon>Bacillales</taxon>
        <taxon>Alicyclobacillaceae</taxon>
        <taxon>Effusibacillus</taxon>
    </lineage>
</organism>
<accession>A0ABV9Q4X8</accession>
<dbReference type="EMBL" id="JBHSHC010000137">
    <property type="protein sequence ID" value="MFC4769546.1"/>
    <property type="molecule type" value="Genomic_DNA"/>
</dbReference>
<evidence type="ECO:0000256" key="10">
    <source>
        <dbReference type="ARBA" id="ARBA00023235"/>
    </source>
</evidence>
<dbReference type="InterPro" id="IPR014017">
    <property type="entry name" value="DNA_helicase_UvrD-like_C"/>
</dbReference>
<dbReference type="PANTHER" id="PTHR11070">
    <property type="entry name" value="UVRD / RECB / PCRA DNA HELICASE FAMILY MEMBER"/>
    <property type="match status" value="1"/>
</dbReference>
<keyword evidence="2 14" id="KW-0547">Nucleotide-binding</keyword>
<dbReference type="Pfam" id="PF00580">
    <property type="entry name" value="UvrD-helicase"/>
    <property type="match status" value="1"/>
</dbReference>
<keyword evidence="8" id="KW-0238">DNA-binding</keyword>
<evidence type="ECO:0000256" key="8">
    <source>
        <dbReference type="ARBA" id="ARBA00023125"/>
    </source>
</evidence>
<evidence type="ECO:0000259" key="15">
    <source>
        <dbReference type="PROSITE" id="PS51198"/>
    </source>
</evidence>
<dbReference type="SUPFAM" id="SSF52980">
    <property type="entry name" value="Restriction endonuclease-like"/>
    <property type="match status" value="1"/>
</dbReference>
<feature type="domain" description="UvrD-like helicase ATP-binding" evidence="15">
    <location>
        <begin position="2"/>
        <end position="411"/>
    </location>
</feature>
<evidence type="ECO:0000313" key="18">
    <source>
        <dbReference type="Proteomes" id="UP001596002"/>
    </source>
</evidence>
<evidence type="ECO:0000259" key="16">
    <source>
        <dbReference type="PROSITE" id="PS51217"/>
    </source>
</evidence>
<keyword evidence="5 14" id="KW-0347">Helicase</keyword>
<evidence type="ECO:0000256" key="6">
    <source>
        <dbReference type="ARBA" id="ARBA00022839"/>
    </source>
</evidence>
<dbReference type="InterPro" id="IPR011604">
    <property type="entry name" value="PDDEXK-like_dom_sf"/>
</dbReference>
<gene>
    <name evidence="17" type="ORF">ACFO8Q_19640</name>
</gene>
<comment type="caution">
    <text evidence="17">The sequence shown here is derived from an EMBL/GenBank/DDBJ whole genome shotgun (WGS) entry which is preliminary data.</text>
</comment>
<comment type="catalytic activity">
    <reaction evidence="13">
        <text>ATP + H2O = ADP + phosphate + H(+)</text>
        <dbReference type="Rhea" id="RHEA:13065"/>
        <dbReference type="ChEBI" id="CHEBI:15377"/>
        <dbReference type="ChEBI" id="CHEBI:15378"/>
        <dbReference type="ChEBI" id="CHEBI:30616"/>
        <dbReference type="ChEBI" id="CHEBI:43474"/>
        <dbReference type="ChEBI" id="CHEBI:456216"/>
        <dbReference type="EC" id="5.6.2.4"/>
    </reaction>
</comment>
<feature type="domain" description="UvrD-like helicase C-terminal" evidence="16">
    <location>
        <begin position="412"/>
        <end position="684"/>
    </location>
</feature>
<evidence type="ECO:0000256" key="4">
    <source>
        <dbReference type="ARBA" id="ARBA00022801"/>
    </source>
</evidence>
<dbReference type="PROSITE" id="PS51217">
    <property type="entry name" value="UVRD_HELICASE_CTER"/>
    <property type="match status" value="1"/>
</dbReference>
<dbReference type="PANTHER" id="PTHR11070:SF48">
    <property type="entry name" value="ATP-DEPENDENT HELICASE_NUCLEASE SUBUNIT A"/>
    <property type="match status" value="1"/>
</dbReference>
<dbReference type="SUPFAM" id="SSF52540">
    <property type="entry name" value="P-loop containing nucleoside triphosphate hydrolases"/>
    <property type="match status" value="1"/>
</dbReference>
<dbReference type="PROSITE" id="PS51198">
    <property type="entry name" value="UVRD_HELICASE_ATP_BIND"/>
    <property type="match status" value="1"/>
</dbReference>
<dbReference type="InterPro" id="IPR014016">
    <property type="entry name" value="UvrD-like_ATP-bd"/>
</dbReference>
<evidence type="ECO:0000256" key="13">
    <source>
        <dbReference type="ARBA" id="ARBA00048988"/>
    </source>
</evidence>
<dbReference type="InterPro" id="IPR027417">
    <property type="entry name" value="P-loop_NTPase"/>
</dbReference>
<keyword evidence="1" id="KW-0540">Nuclease</keyword>
<keyword evidence="18" id="KW-1185">Reference proteome</keyword>
<evidence type="ECO:0000256" key="1">
    <source>
        <dbReference type="ARBA" id="ARBA00022722"/>
    </source>
</evidence>
<dbReference type="CDD" id="cd17932">
    <property type="entry name" value="DEXQc_UvrD"/>
    <property type="match status" value="1"/>
</dbReference>
<keyword evidence="6" id="KW-0269">Exonuclease</keyword>
<evidence type="ECO:0000256" key="12">
    <source>
        <dbReference type="ARBA" id="ARBA00034808"/>
    </source>
</evidence>
<keyword evidence="3" id="KW-0227">DNA damage</keyword>
<reference evidence="18" key="1">
    <citation type="journal article" date="2019" name="Int. J. Syst. Evol. Microbiol.">
        <title>The Global Catalogue of Microorganisms (GCM) 10K type strain sequencing project: providing services to taxonomists for standard genome sequencing and annotation.</title>
        <authorList>
            <consortium name="The Broad Institute Genomics Platform"/>
            <consortium name="The Broad Institute Genome Sequencing Center for Infectious Disease"/>
            <person name="Wu L."/>
            <person name="Ma J."/>
        </authorList>
    </citation>
    <scope>NUCLEOTIDE SEQUENCE [LARGE SCALE GENOMIC DNA]</scope>
    <source>
        <strain evidence="18">WYCCWR 12678</strain>
    </source>
</reference>
<protein>
    <recommendedName>
        <fullName evidence="12">DNA 3'-5' helicase</fullName>
        <ecNumber evidence="12">5.6.2.4</ecNumber>
    </recommendedName>
</protein>
<evidence type="ECO:0000313" key="17">
    <source>
        <dbReference type="EMBL" id="MFC4769546.1"/>
    </source>
</evidence>
<dbReference type="Pfam" id="PF13361">
    <property type="entry name" value="UvrD_C"/>
    <property type="match status" value="2"/>
</dbReference>
<dbReference type="InterPro" id="IPR000212">
    <property type="entry name" value="DNA_helicase_UvrD/REP"/>
</dbReference>
<dbReference type="InterPro" id="IPR011335">
    <property type="entry name" value="Restrct_endonuc-II-like"/>
</dbReference>
<evidence type="ECO:0000256" key="5">
    <source>
        <dbReference type="ARBA" id="ARBA00022806"/>
    </source>
</evidence>
<dbReference type="InterPro" id="IPR038726">
    <property type="entry name" value="PDDEXK_AddAB-type"/>
</dbReference>
<name>A0ABV9Q4X8_9BACL</name>
<dbReference type="Gene3D" id="1.10.486.10">
    <property type="entry name" value="PCRA, domain 4"/>
    <property type="match status" value="1"/>
</dbReference>
<dbReference type="EC" id="5.6.2.4" evidence="12"/>
<dbReference type="Gene3D" id="3.90.320.10">
    <property type="match status" value="1"/>
</dbReference>
<evidence type="ECO:0000256" key="3">
    <source>
        <dbReference type="ARBA" id="ARBA00022763"/>
    </source>
</evidence>
<feature type="binding site" evidence="14">
    <location>
        <begin position="23"/>
        <end position="30"/>
    </location>
    <ligand>
        <name>ATP</name>
        <dbReference type="ChEBI" id="CHEBI:30616"/>
    </ligand>
</feature>
<proteinExistence type="predicted"/>
<evidence type="ECO:0000256" key="11">
    <source>
        <dbReference type="ARBA" id="ARBA00034617"/>
    </source>
</evidence>